<name>A0AAP5H478_PAEAM</name>
<proteinExistence type="predicted"/>
<feature type="chain" id="PRO_5042882690" evidence="1">
    <location>
        <begin position="27"/>
        <end position="366"/>
    </location>
</feature>
<accession>A0AAP5H478</accession>
<feature type="signal peptide" evidence="1">
    <location>
        <begin position="1"/>
        <end position="26"/>
    </location>
</feature>
<evidence type="ECO:0000313" key="3">
    <source>
        <dbReference type="Proteomes" id="UP001254832"/>
    </source>
</evidence>
<dbReference type="EMBL" id="JAVDTR010000012">
    <property type="protein sequence ID" value="MDR6725562.1"/>
    <property type="molecule type" value="Genomic_DNA"/>
</dbReference>
<evidence type="ECO:0000313" key="2">
    <source>
        <dbReference type="EMBL" id="MDR6725562.1"/>
    </source>
</evidence>
<protein>
    <submittedName>
        <fullName evidence="2">Uncharacterized protein</fullName>
    </submittedName>
</protein>
<dbReference type="AlphaFoldDB" id="A0AAP5H478"/>
<comment type="caution">
    <text evidence="2">The sequence shown here is derived from an EMBL/GenBank/DDBJ whole genome shotgun (WGS) entry which is preliminary data.</text>
</comment>
<reference evidence="2" key="1">
    <citation type="submission" date="2023-07" db="EMBL/GenBank/DDBJ databases">
        <title>Sorghum-associated microbial communities from plants grown in Nebraska, USA.</title>
        <authorList>
            <person name="Schachtman D."/>
        </authorList>
    </citation>
    <scope>NUCLEOTIDE SEQUENCE</scope>
    <source>
        <strain evidence="2">BE80</strain>
    </source>
</reference>
<evidence type="ECO:0000256" key="1">
    <source>
        <dbReference type="SAM" id="SignalP"/>
    </source>
</evidence>
<dbReference type="RefSeq" id="WP_056694534.1">
    <property type="nucleotide sequence ID" value="NZ_JAVDTR010000012.1"/>
</dbReference>
<keyword evidence="1" id="KW-0732">Signal</keyword>
<gene>
    <name evidence="2" type="ORF">J2W91_004064</name>
</gene>
<dbReference type="Proteomes" id="UP001254832">
    <property type="component" value="Unassembled WGS sequence"/>
</dbReference>
<organism evidence="2 3">
    <name type="scientific">Paenibacillus amylolyticus</name>
    <dbReference type="NCBI Taxonomy" id="1451"/>
    <lineage>
        <taxon>Bacteria</taxon>
        <taxon>Bacillati</taxon>
        <taxon>Bacillota</taxon>
        <taxon>Bacilli</taxon>
        <taxon>Bacillales</taxon>
        <taxon>Paenibacillaceae</taxon>
        <taxon>Paenibacillus</taxon>
    </lineage>
</organism>
<sequence length="366" mass="40184">MIKKTLSTFLAATLLFVTVTAPASQAKTSDNTVVNVESYTIETLSDNQNEEGFYEPTGYKNVNAITEITDNGIEIETKLSVVEDYYDTNNTYKDSSVAYEEFKNNWKTGEATELKQAETFITPLVETDATQIKLNSNTQGKTQFYQSSLTTKEEVNVRKKVEILTSSLSSNATPRSSQGITKAQLEEVKSFISEFEETMAMASTTERAGAYDNYYNHNIVTGEFVAQSLSAAANTYLKYTGTIKNNSTAASSLVTFKSHINNYEKYVIQYMDAAKWPETVGWVSALAGLAILVAGFLGGPAGWVAIVSNYVGALTTFAGLTTTAYATKARMDLSKTAAQYQHNATVMNIQGGKYWPNIDLSFVRGF</sequence>